<dbReference type="Pfam" id="PF13472">
    <property type="entry name" value="Lipase_GDSL_2"/>
    <property type="match status" value="1"/>
</dbReference>
<dbReference type="RefSeq" id="WP_115992480.1">
    <property type="nucleotide sequence ID" value="NZ_QRDY01000004.1"/>
</dbReference>
<dbReference type="EMBL" id="QRDY01000004">
    <property type="protein sequence ID" value="RED63192.1"/>
    <property type="molecule type" value="Genomic_DNA"/>
</dbReference>
<evidence type="ECO:0000259" key="1">
    <source>
        <dbReference type="Pfam" id="PF13472"/>
    </source>
</evidence>
<reference evidence="2 3" key="1">
    <citation type="submission" date="2018-07" db="EMBL/GenBank/DDBJ databases">
        <title>Genomic Encyclopedia of Type Strains, Phase III (KMG-III): the genomes of soil and plant-associated and newly described type strains.</title>
        <authorList>
            <person name="Whitman W."/>
        </authorList>
    </citation>
    <scope>NUCLEOTIDE SEQUENCE [LARGE SCALE GENOMIC DNA]</scope>
    <source>
        <strain evidence="2 3">CECT 8236</strain>
    </source>
</reference>
<organism evidence="2 3">
    <name type="scientific">Cohnella lupini</name>
    <dbReference type="NCBI Taxonomy" id="1294267"/>
    <lineage>
        <taxon>Bacteria</taxon>
        <taxon>Bacillati</taxon>
        <taxon>Bacillota</taxon>
        <taxon>Bacilli</taxon>
        <taxon>Bacillales</taxon>
        <taxon>Paenibacillaceae</taxon>
        <taxon>Cohnella</taxon>
    </lineage>
</organism>
<dbReference type="SUPFAM" id="SSF52266">
    <property type="entry name" value="SGNH hydrolase"/>
    <property type="match status" value="1"/>
</dbReference>
<accession>A0A3D9IN56</accession>
<dbReference type="AlphaFoldDB" id="A0A3D9IN56"/>
<comment type="caution">
    <text evidence="2">The sequence shown here is derived from an EMBL/GenBank/DDBJ whole genome shotgun (WGS) entry which is preliminary data.</text>
</comment>
<protein>
    <submittedName>
        <fullName evidence="2">Lysophospholipase L1-like esterase</fullName>
    </submittedName>
</protein>
<evidence type="ECO:0000313" key="2">
    <source>
        <dbReference type="EMBL" id="RED63192.1"/>
    </source>
</evidence>
<dbReference type="CDD" id="cd00229">
    <property type="entry name" value="SGNH_hydrolase"/>
    <property type="match status" value="1"/>
</dbReference>
<proteinExistence type="predicted"/>
<feature type="domain" description="SGNH hydrolase-type esterase" evidence="1">
    <location>
        <begin position="29"/>
        <end position="200"/>
    </location>
</feature>
<keyword evidence="3" id="KW-1185">Reference proteome</keyword>
<dbReference type="Proteomes" id="UP000256869">
    <property type="component" value="Unassembled WGS sequence"/>
</dbReference>
<name>A0A3D9IN56_9BACL</name>
<dbReference type="PANTHER" id="PTHR34407:SF1">
    <property type="entry name" value="SGNH HYDROLASE-TYPE ESTERASE DOMAIN-CONTAINING PROTEIN"/>
    <property type="match status" value="1"/>
</dbReference>
<dbReference type="Gene3D" id="3.40.50.1110">
    <property type="entry name" value="SGNH hydrolase"/>
    <property type="match status" value="1"/>
</dbReference>
<evidence type="ECO:0000313" key="3">
    <source>
        <dbReference type="Proteomes" id="UP000256869"/>
    </source>
</evidence>
<gene>
    <name evidence="2" type="ORF">DFP95_104186</name>
</gene>
<dbReference type="InterPro" id="IPR036514">
    <property type="entry name" value="SGNH_hydro_sf"/>
</dbReference>
<sequence length="371" mass="41332">MSRDSFRYRRSLPRCVQKLNGKEPVVIAFLGGSITEGAGASDADLTSWRALTGRYLMEKYGEKRVTCINAGVGGTTSTFGAHRLREHVLSYGEIDLLFVEFSVNDGEDREESIRGMEGIVRQCLRESPRTDIVFVYTAADKNLTDGLPFNIAVHEEVATRYDIPSVNLAAEIRSLIQSGQTKWEDLANDRVHPNDDGYAVYASFVRDFLESALSSPSRQADGQTSEELPPALIEGNYEDATMLDFRAAEHSDGFVLKLAEPGPMMNWRYGIEHLHAEDPGATLTFPVTGKGAGLLLLHGPDSGIFEYSLDGTEFHEVNLFDEWCLIAYRPIIATFPSLLERNDARITIRHTGRKDARSKGADIRILRFLNH</sequence>
<dbReference type="OrthoDB" id="8233337at2"/>
<dbReference type="PANTHER" id="PTHR34407">
    <property type="entry name" value="EXPRESSED PROTEIN"/>
    <property type="match status" value="1"/>
</dbReference>
<dbReference type="InterPro" id="IPR013830">
    <property type="entry name" value="SGNH_hydro"/>
</dbReference>